<dbReference type="InterPro" id="IPR057240">
    <property type="entry name" value="ParB_dimer_C"/>
</dbReference>
<dbReference type="RefSeq" id="WP_308984371.1">
    <property type="nucleotide sequence ID" value="NZ_JARXIC010000006.1"/>
</dbReference>
<dbReference type="InterPro" id="IPR036086">
    <property type="entry name" value="ParB/Sulfiredoxin_sf"/>
</dbReference>
<feature type="region of interest" description="Disordered" evidence="4">
    <location>
        <begin position="260"/>
        <end position="281"/>
    </location>
</feature>
<dbReference type="EMBL" id="JARXIC010000006">
    <property type="protein sequence ID" value="MDQ8193884.1"/>
    <property type="molecule type" value="Genomic_DNA"/>
</dbReference>
<dbReference type="SUPFAM" id="SSF110849">
    <property type="entry name" value="ParB/Sulfiredoxin"/>
    <property type="match status" value="1"/>
</dbReference>
<keyword evidence="2" id="KW-0159">Chromosome partition</keyword>
<evidence type="ECO:0000256" key="2">
    <source>
        <dbReference type="ARBA" id="ARBA00022829"/>
    </source>
</evidence>
<accession>A0ABU1AGC2</accession>
<dbReference type="SMART" id="SM00470">
    <property type="entry name" value="ParB"/>
    <property type="match status" value="1"/>
</dbReference>
<comment type="caution">
    <text evidence="6">The sequence shown here is derived from an EMBL/GenBank/DDBJ whole genome shotgun (WGS) entry which is preliminary data.</text>
</comment>
<keyword evidence="7" id="KW-1185">Reference proteome</keyword>
<dbReference type="SUPFAM" id="SSF109709">
    <property type="entry name" value="KorB DNA-binding domain-like"/>
    <property type="match status" value="1"/>
</dbReference>
<dbReference type="Pfam" id="PF17762">
    <property type="entry name" value="HTH_ParB"/>
    <property type="match status" value="1"/>
</dbReference>
<gene>
    <name evidence="6" type="ORF">QEH59_05580</name>
</gene>
<feature type="compositionally biased region" description="Polar residues" evidence="4">
    <location>
        <begin position="23"/>
        <end position="34"/>
    </location>
</feature>
<dbReference type="Gene3D" id="3.90.1530.30">
    <property type="match status" value="1"/>
</dbReference>
<dbReference type="InterPro" id="IPR050336">
    <property type="entry name" value="Chromosome_partition/occlusion"/>
</dbReference>
<dbReference type="Pfam" id="PF23552">
    <property type="entry name" value="ParB_C"/>
    <property type="match status" value="1"/>
</dbReference>
<dbReference type="CDD" id="cd16393">
    <property type="entry name" value="SPO0J_N"/>
    <property type="match status" value="1"/>
</dbReference>
<feature type="compositionally biased region" description="Polar residues" evidence="4">
    <location>
        <begin position="267"/>
        <end position="276"/>
    </location>
</feature>
<dbReference type="Proteomes" id="UP001243717">
    <property type="component" value="Unassembled WGS sequence"/>
</dbReference>
<dbReference type="PANTHER" id="PTHR33375:SF1">
    <property type="entry name" value="CHROMOSOME-PARTITIONING PROTEIN PARB-RELATED"/>
    <property type="match status" value="1"/>
</dbReference>
<comment type="similarity">
    <text evidence="1">Belongs to the ParB family.</text>
</comment>
<dbReference type="PANTHER" id="PTHR33375">
    <property type="entry name" value="CHROMOSOME-PARTITIONING PROTEIN PARB-RELATED"/>
    <property type="match status" value="1"/>
</dbReference>
<dbReference type="NCBIfam" id="TIGR00180">
    <property type="entry name" value="parB_part"/>
    <property type="match status" value="1"/>
</dbReference>
<name>A0ABU1AGC2_9BACT</name>
<evidence type="ECO:0000256" key="1">
    <source>
        <dbReference type="ARBA" id="ARBA00006295"/>
    </source>
</evidence>
<dbReference type="InterPro" id="IPR003115">
    <property type="entry name" value="ParB_N"/>
</dbReference>
<dbReference type="InterPro" id="IPR004437">
    <property type="entry name" value="ParB/RepB/Spo0J"/>
</dbReference>
<evidence type="ECO:0000256" key="4">
    <source>
        <dbReference type="SAM" id="MobiDB-lite"/>
    </source>
</evidence>
<protein>
    <submittedName>
        <fullName evidence="6">ParB/RepB/Spo0J family partition protein</fullName>
    </submittedName>
</protein>
<evidence type="ECO:0000256" key="3">
    <source>
        <dbReference type="ARBA" id="ARBA00023125"/>
    </source>
</evidence>
<reference evidence="6 7" key="1">
    <citation type="submission" date="2023-04" db="EMBL/GenBank/DDBJ databases">
        <title>A novel bacteria isolated from coastal sediment.</title>
        <authorList>
            <person name="Liu X.-J."/>
            <person name="Du Z.-J."/>
        </authorList>
    </citation>
    <scope>NUCLEOTIDE SEQUENCE [LARGE SCALE GENOMIC DNA]</scope>
    <source>
        <strain evidence="6 7">SDUM461004</strain>
    </source>
</reference>
<evidence type="ECO:0000259" key="5">
    <source>
        <dbReference type="SMART" id="SM00470"/>
    </source>
</evidence>
<sequence length="330" mass="36011">MSNSKTRLGRGLGGLISGVGSSQPQTKSETSSQVTKKTASKQASAASQSKPAVKTTQAATTSAATAPGYREIEVNDVVANPYQPRREIHEEYVEELAKSIQSEGLLQPIVVRAKGGKFELIAGERRLRAFKYLKIKTIPARIIEASDASSATLALIENLQRENLNPIDEALGYASLVRDFDLTQEAAAERVGKGRATVANALRLLTLGSEIQGYLSRRLISTGHAKVLLGLESLEHRKLLARRIIETGMSVREAEAQVRRLKEGRASTANKGTSKTPEAEQTAIRDLEKRMGAHFNTRVALKHTAKKGRITIEYFGNEDLDRILEKLGLQ</sequence>
<organism evidence="6 7">
    <name type="scientific">Thalassobacterium sedimentorum</name>
    <dbReference type="NCBI Taxonomy" id="3041258"/>
    <lineage>
        <taxon>Bacteria</taxon>
        <taxon>Pseudomonadati</taxon>
        <taxon>Verrucomicrobiota</taxon>
        <taxon>Opitutia</taxon>
        <taxon>Puniceicoccales</taxon>
        <taxon>Coraliomargaritaceae</taxon>
        <taxon>Thalassobacterium</taxon>
    </lineage>
</organism>
<dbReference type="Gene3D" id="1.10.10.2830">
    <property type="match status" value="1"/>
</dbReference>
<evidence type="ECO:0000313" key="6">
    <source>
        <dbReference type="EMBL" id="MDQ8193884.1"/>
    </source>
</evidence>
<feature type="compositionally biased region" description="Low complexity" evidence="4">
    <location>
        <begin position="35"/>
        <end position="64"/>
    </location>
</feature>
<evidence type="ECO:0000313" key="7">
    <source>
        <dbReference type="Proteomes" id="UP001243717"/>
    </source>
</evidence>
<feature type="region of interest" description="Disordered" evidence="4">
    <location>
        <begin position="1"/>
        <end position="64"/>
    </location>
</feature>
<dbReference type="InterPro" id="IPR041468">
    <property type="entry name" value="HTH_ParB/Spo0J"/>
</dbReference>
<proteinExistence type="inferred from homology"/>
<keyword evidence="3" id="KW-0238">DNA-binding</keyword>
<feature type="domain" description="ParB-like N-terminal" evidence="5">
    <location>
        <begin position="70"/>
        <end position="159"/>
    </location>
</feature>
<dbReference type="Pfam" id="PF02195">
    <property type="entry name" value="ParB_N"/>
    <property type="match status" value="1"/>
</dbReference>